<evidence type="ECO:0000313" key="2">
    <source>
        <dbReference type="Proteomes" id="UP001248709"/>
    </source>
</evidence>
<evidence type="ECO:0000313" key="1">
    <source>
        <dbReference type="EMBL" id="MDT3424871.1"/>
    </source>
</evidence>
<accession>A0ABU3H227</accession>
<gene>
    <name evidence="1" type="ORF">J2Z22_000383</name>
</gene>
<organism evidence="1 2">
    <name type="scientific">Paenibacillus forsythiae</name>
    <dbReference type="NCBI Taxonomy" id="365616"/>
    <lineage>
        <taxon>Bacteria</taxon>
        <taxon>Bacillati</taxon>
        <taxon>Bacillota</taxon>
        <taxon>Bacilli</taxon>
        <taxon>Bacillales</taxon>
        <taxon>Paenibacillaceae</taxon>
        <taxon>Paenibacillus</taxon>
    </lineage>
</organism>
<name>A0ABU3H227_9BACL</name>
<dbReference type="PANTHER" id="PTHR42827">
    <property type="entry name" value="IRON-SULFUR CLUSTER-BINDING PROTEIN-RELATED"/>
    <property type="match status" value="1"/>
</dbReference>
<dbReference type="Proteomes" id="UP001248709">
    <property type="component" value="Unassembled WGS sequence"/>
</dbReference>
<keyword evidence="2" id="KW-1185">Reference proteome</keyword>
<dbReference type="EMBL" id="JAUSUY010000001">
    <property type="protein sequence ID" value="MDT3424871.1"/>
    <property type="molecule type" value="Genomic_DNA"/>
</dbReference>
<sequence length="297" mass="32698">MKMEKHMDAKEAGERIKQLIVEELKAYVRESKENYSEELQATYYEEPIIQFAAADDPLFEEYKTLVSPDHATPREVFERSFGAGSYEGGTVISVVLPISEVIRRANRAQKEGPSREWALLRTFGDEYFIRAIRGHLPAYLSRLGYRAVAPLDTDWYSIQGSASGPVSNWSERHVAYAAGLGSFSINDGFISEKGIAIRLFSVVTDLQVTPDARTAATHTANCLLHSKGSCGVCITRCPVQAISEEGHDKIACMKFVYGEASRNWAVASGGDAKSGAGCGLCQTKVPCESRNPMRSVR</sequence>
<proteinExistence type="predicted"/>
<reference evidence="1 2" key="1">
    <citation type="submission" date="2023-07" db="EMBL/GenBank/DDBJ databases">
        <title>Genomic Encyclopedia of Type Strains, Phase IV (KMG-IV): sequencing the most valuable type-strain genomes for metagenomic binning, comparative biology and taxonomic classification.</title>
        <authorList>
            <person name="Goeker M."/>
        </authorList>
    </citation>
    <scope>NUCLEOTIDE SEQUENCE [LARGE SCALE GENOMIC DNA]</scope>
    <source>
        <strain evidence="1 2">T98</strain>
    </source>
</reference>
<protein>
    <submittedName>
        <fullName evidence="1">Epoxyqueuosine reductase QueG</fullName>
    </submittedName>
</protein>
<comment type="caution">
    <text evidence="1">The sequence shown here is derived from an EMBL/GenBank/DDBJ whole genome shotgun (WGS) entry which is preliminary data.</text>
</comment>
<dbReference type="PANTHER" id="PTHR42827:SF1">
    <property type="entry name" value="IRON-SULFUR CLUSTER-BINDING PROTEIN"/>
    <property type="match status" value="1"/>
</dbReference>